<dbReference type="FunFam" id="3.40.50.720:FF:000084">
    <property type="entry name" value="Short-chain dehydrogenase reductase"/>
    <property type="match status" value="1"/>
</dbReference>
<dbReference type="RefSeq" id="WP_109688486.1">
    <property type="nucleotide sequence ID" value="NZ_QGGL01000006.1"/>
</dbReference>
<dbReference type="SMART" id="SM00822">
    <property type="entry name" value="PKS_KR"/>
    <property type="match status" value="1"/>
</dbReference>
<feature type="active site" description="Proton donor; for dehydratase activity" evidence="4">
    <location>
        <position position="1821"/>
    </location>
</feature>
<dbReference type="CDD" id="cd00833">
    <property type="entry name" value="PKS"/>
    <property type="match status" value="1"/>
</dbReference>
<dbReference type="Pfam" id="PF08659">
    <property type="entry name" value="KR"/>
    <property type="match status" value="1"/>
</dbReference>
<protein>
    <submittedName>
        <fullName evidence="8">Beta-ketoacyl synthase-like protein</fullName>
    </submittedName>
</protein>
<dbReference type="InterPro" id="IPR049900">
    <property type="entry name" value="PKS_mFAS_DH"/>
</dbReference>
<accession>A0A316DAS6</accession>
<dbReference type="PANTHER" id="PTHR43775:SF37">
    <property type="entry name" value="SI:DKEY-61P9.11"/>
    <property type="match status" value="1"/>
</dbReference>
<dbReference type="InterPro" id="IPR014031">
    <property type="entry name" value="Ketoacyl_synth_C"/>
</dbReference>
<dbReference type="Pfam" id="PF00109">
    <property type="entry name" value="ketoacyl-synt"/>
    <property type="match status" value="3"/>
</dbReference>
<feature type="region of interest" description="C-terminal hotdog fold" evidence="4">
    <location>
        <begin position="1755"/>
        <end position="1912"/>
    </location>
</feature>
<evidence type="ECO:0000256" key="4">
    <source>
        <dbReference type="PROSITE-ProRule" id="PRU01363"/>
    </source>
</evidence>
<dbReference type="Pfam" id="PF02801">
    <property type="entry name" value="Ketoacyl-synt_C"/>
    <property type="match status" value="1"/>
</dbReference>
<evidence type="ECO:0000256" key="3">
    <source>
        <dbReference type="ARBA" id="ARBA00023002"/>
    </source>
</evidence>
<dbReference type="Gene3D" id="3.40.50.720">
    <property type="entry name" value="NAD(P)-binding Rossmann-like Domain"/>
    <property type="match status" value="2"/>
</dbReference>
<dbReference type="Gene3D" id="3.10.129.110">
    <property type="entry name" value="Polyketide synthase dehydratase"/>
    <property type="match status" value="1"/>
</dbReference>
<dbReference type="InterPro" id="IPR050091">
    <property type="entry name" value="PKS_NRPS_Biosynth_Enz"/>
</dbReference>
<comment type="caution">
    <text evidence="8">The sequence shown here is derived from an EMBL/GenBank/DDBJ whole genome shotgun (WGS) entry which is preliminary data.</text>
</comment>
<evidence type="ECO:0000256" key="1">
    <source>
        <dbReference type="ARBA" id="ARBA00022450"/>
    </source>
</evidence>
<evidence type="ECO:0000259" key="7">
    <source>
        <dbReference type="PROSITE" id="PS52019"/>
    </source>
</evidence>
<dbReference type="EMBL" id="QGGL01000006">
    <property type="protein sequence ID" value="PWK13932.1"/>
    <property type="molecule type" value="Genomic_DNA"/>
</dbReference>
<dbReference type="Gene3D" id="3.40.47.10">
    <property type="match status" value="2"/>
</dbReference>
<dbReference type="GO" id="GO:0008206">
    <property type="term" value="P:bile acid metabolic process"/>
    <property type="evidence" value="ECO:0007669"/>
    <property type="project" value="UniProtKB-ARBA"/>
</dbReference>
<dbReference type="InterPro" id="IPR014030">
    <property type="entry name" value="Ketoacyl_synth_N"/>
</dbReference>
<evidence type="ECO:0000313" key="9">
    <source>
        <dbReference type="Proteomes" id="UP000245634"/>
    </source>
</evidence>
<dbReference type="PRINTS" id="PR00080">
    <property type="entry name" value="SDRFAMILY"/>
</dbReference>
<dbReference type="InterPro" id="IPR002347">
    <property type="entry name" value="SDR_fam"/>
</dbReference>
<dbReference type="PROSITE" id="PS52004">
    <property type="entry name" value="KS3_2"/>
    <property type="match status" value="1"/>
</dbReference>
<proteinExistence type="inferred from homology"/>
<dbReference type="Pfam" id="PF13561">
    <property type="entry name" value="adh_short_C2"/>
    <property type="match status" value="1"/>
</dbReference>
<dbReference type="Pfam" id="PF21089">
    <property type="entry name" value="PKS_DH_N"/>
    <property type="match status" value="1"/>
</dbReference>
<dbReference type="OrthoDB" id="9765680at2"/>
<keyword evidence="3" id="KW-0560">Oxidoreductase</keyword>
<dbReference type="GO" id="GO:0006633">
    <property type="term" value="P:fatty acid biosynthetic process"/>
    <property type="evidence" value="ECO:0007669"/>
    <property type="project" value="TreeGrafter"/>
</dbReference>
<dbReference type="InterPro" id="IPR036291">
    <property type="entry name" value="NAD(P)-bd_dom_sf"/>
</dbReference>
<name>A0A316DAS6_9BACL</name>
<feature type="domain" description="PKS/mFAS DH" evidence="7">
    <location>
        <begin position="1614"/>
        <end position="1912"/>
    </location>
</feature>
<evidence type="ECO:0000256" key="5">
    <source>
        <dbReference type="RuleBase" id="RU003694"/>
    </source>
</evidence>
<dbReference type="InterPro" id="IPR016039">
    <property type="entry name" value="Thiolase-like"/>
</dbReference>
<dbReference type="InterPro" id="IPR013968">
    <property type="entry name" value="PKS_KR"/>
</dbReference>
<dbReference type="InterPro" id="IPR049552">
    <property type="entry name" value="PKS_DH_N"/>
</dbReference>
<gene>
    <name evidence="8" type="ORF">C7459_106212</name>
</gene>
<feature type="active site" description="Proton acceptor; for dehydratase activity" evidence="4">
    <location>
        <position position="1646"/>
    </location>
</feature>
<feature type="domain" description="Ketosynthase family 3 (KS3)" evidence="6">
    <location>
        <begin position="278"/>
        <end position="719"/>
    </location>
</feature>
<dbReference type="PANTHER" id="PTHR43775">
    <property type="entry name" value="FATTY ACID SYNTHASE"/>
    <property type="match status" value="1"/>
</dbReference>
<dbReference type="GO" id="GO:0004312">
    <property type="term" value="F:fatty acid synthase activity"/>
    <property type="evidence" value="ECO:0007669"/>
    <property type="project" value="TreeGrafter"/>
</dbReference>
<dbReference type="Proteomes" id="UP000245634">
    <property type="component" value="Unassembled WGS sequence"/>
</dbReference>
<feature type="region of interest" description="N-terminal hotdog fold" evidence="4">
    <location>
        <begin position="1614"/>
        <end position="1737"/>
    </location>
</feature>
<evidence type="ECO:0000256" key="2">
    <source>
        <dbReference type="ARBA" id="ARBA00022553"/>
    </source>
</evidence>
<sequence length="1927" mass="210828">MNDLKGKLALVTGGAKGVGKIIAKRLVEQNAHVILNYFHSLDAAKQTKAELEAMGARVDLIRASVAIQDQVDRMFDQIEAEYGYLDILVNNAASGVFADVEHTDEAAFDRALDTNLKGSFWCARRAAALMKKRGGGSIVNLSSIGSSQVAADYLTVGTSKAALESLTRYLAYEFGQQNIRVNTASANMLDNDVARRFPAYEEMYRRVVEATPLGRIGTEEDLADLAMFLLSEQSRFMTGQMLLVDGGMSLGGSILAPRLQPELPKTEPAAPADLDEDCADIAIVGMGLVVPGAQNPEEFWDVLTEGPDLFRYIPRDRWENNSFYSSDATAEDKTYQNTSGFITDFVPDTNTELTTFWLRHSLQQSLEGVKLQADDKFSFVVGYTPDGNQNLEESMIINSTLHHLNQIVEEMEATPAEKQAILEQASKALQKEFARGAVPVSELLPHRVGHNAMRDVLPEDTELTLVDTACSSSLYAVDIGIKGLLTGEHDVAVCGGAFALGPRSSVLFAKLHGLSTSGQVRPLDKAADGVLFSDGAGVVVLKKLNRAKRDGDRILGVVKAFGASSDGKGKAIYAPSPDGQGLAIERALAQPAVELDNVDWVIAHATGTPAGDLTEFTALRNKLSADHPIYVTSNKSLIGHTGWAAGVVSLIQVLMSLQKGVITPQHRFDTPPDLFGIESSNLTIPKSPVVWESKGSKPRTAAISGFGFGGTNAHLVVEEYRPDTQSTPAPKLDESDRIAIVGWAAHVPGLDSSQEITQWLKGAGKFPQATFGEFYPEPSFQKVRMPPRTVRTIDRCQLMILECSHNLRDQLGEFWDGNKTSTGVIMGHMGLTRHSTLYGSRVYLDDVVRVLREHVESRLLEESIDGLRREVKRLVISSNEDSFPGIMPNVIPARVANYFDLKGLNMAIDTGFESSFSALEVACRYLRSHELNMALVGGLHGNTTPENIQAIRELLHNPSLEIAEGCFMFALVRESTAVAGGLPVLGFLEDGKASETTKATDVECGISGANTNYMGAEGALGLLKALIQRQPETTVVCKTEEGERAKTLRLTVPHPPSDQPKQTRVPDAFFKTDEWAPGQALELERHVATLAPVTGTVVRAGQSFLSPDTLVITDRPELMTAYADRAVILSSEPATTGIHHLPEITQEAVQAFLSQLGRSFKHIRVVSDLNLSAPVPDCLSEAPTRLLKLHDLSFLVLKCCFDALAEDGSSYLTLLLNSSPSGVLHPYSGLFGGLTKSAALELPNSVILLVQTDDANVQDGMAKAEQESRYAQLLPLVAYQDGVRKTTVVEQVAGVLPADGLATIDESSLVVATAGARGITAELLKAVAQHFRPTLYIIGRNSLDQYPEHVFQGTEAEFAARRKDYLREHKAAHPQKTLGQLNKEFDRMAEARSARQNLQAMIAHCGSEKVRYIACDVTNRADLTRAFEIIHREQKRPIDLLINAAGLNRSAATPVKQLGDFRAIRDIKIQGYLNLKHVLKNHPPRLWCNFGSFIGLTGQLGETDYASANNFLSTAASFVSQTQGNDEFTIGWTLWKSVGLGANPLTKSFLEKSALFTSMCTEEGIHHFIREISLAQRASETFHLGTAEKNAITRVIPDFFQGRVAPTKAAVPTHSFYLDRELSRTSKEVVFERVFDLEKDAYLRHHVVNGFATLPGTFVPEIAAEAALALYPEQQVIAFEDVVFHHFLRVYDKSKPSTKKIKATILEQTPHQTKVQVLVLTDIVAPNGTVLVRDKLHFEAKVILSGEVPPAPHWSHWDSRGEQFIPDPYHFPKAPVLLTDMFVSTTNTRQHPLGKRATYELGVESNDPVFSSFLIPSIMLDGLARVAVLGYVEGEYLPLAAPARIRRIDMYETGSDCHFAEKYASIELYATPRNIDLEQDSSNRFVAVNPEGKIIFQMHDVTGTVLGYCHSVSGDFLQQLPTSHSVS</sequence>
<dbReference type="GO" id="GO:0016491">
    <property type="term" value="F:oxidoreductase activity"/>
    <property type="evidence" value="ECO:0007669"/>
    <property type="project" value="UniProtKB-KW"/>
</dbReference>
<evidence type="ECO:0000259" key="6">
    <source>
        <dbReference type="PROSITE" id="PS52004"/>
    </source>
</evidence>
<dbReference type="InterPro" id="IPR020841">
    <property type="entry name" value="PKS_Beta-ketoAc_synthase_dom"/>
</dbReference>
<dbReference type="InterPro" id="IPR057326">
    <property type="entry name" value="KR_dom"/>
</dbReference>
<comment type="similarity">
    <text evidence="5">Belongs to the thiolase-like superfamily. Beta-ketoacyl-ACP synthases family.</text>
</comment>
<dbReference type="CDD" id="cd05359">
    <property type="entry name" value="ChcA_like_SDR_c"/>
    <property type="match status" value="1"/>
</dbReference>
<dbReference type="PRINTS" id="PR00081">
    <property type="entry name" value="GDHRDH"/>
</dbReference>
<keyword evidence="1" id="KW-0596">Phosphopantetheine</keyword>
<keyword evidence="2" id="KW-0597">Phosphoprotein</keyword>
<dbReference type="SUPFAM" id="SSF53901">
    <property type="entry name" value="Thiolase-like"/>
    <property type="match status" value="3"/>
</dbReference>
<dbReference type="SMART" id="SM00825">
    <property type="entry name" value="PKS_KS"/>
    <property type="match status" value="1"/>
</dbReference>
<dbReference type="InterPro" id="IPR042104">
    <property type="entry name" value="PKS_dehydratase_sf"/>
</dbReference>
<dbReference type="PROSITE" id="PS52019">
    <property type="entry name" value="PKS_MFAS_DH"/>
    <property type="match status" value="1"/>
</dbReference>
<keyword evidence="9" id="KW-1185">Reference proteome</keyword>
<organism evidence="8 9">
    <name type="scientific">Tumebacillus permanentifrigoris</name>
    <dbReference type="NCBI Taxonomy" id="378543"/>
    <lineage>
        <taxon>Bacteria</taxon>
        <taxon>Bacillati</taxon>
        <taxon>Bacillota</taxon>
        <taxon>Bacilli</taxon>
        <taxon>Bacillales</taxon>
        <taxon>Alicyclobacillaceae</taxon>
        <taxon>Tumebacillus</taxon>
    </lineage>
</organism>
<evidence type="ECO:0000313" key="8">
    <source>
        <dbReference type="EMBL" id="PWK13932.1"/>
    </source>
</evidence>
<keyword evidence="5" id="KW-0808">Transferase</keyword>
<reference evidence="8 9" key="1">
    <citation type="submission" date="2018-05" db="EMBL/GenBank/DDBJ databases">
        <title>Genomic Encyclopedia of Type Strains, Phase IV (KMG-IV): sequencing the most valuable type-strain genomes for metagenomic binning, comparative biology and taxonomic classification.</title>
        <authorList>
            <person name="Goeker M."/>
        </authorList>
    </citation>
    <scope>NUCLEOTIDE SEQUENCE [LARGE SCALE GENOMIC DNA]</scope>
    <source>
        <strain evidence="8 9">DSM 18773</strain>
    </source>
</reference>
<dbReference type="SUPFAM" id="SSF51735">
    <property type="entry name" value="NAD(P)-binding Rossmann-fold domains"/>
    <property type="match status" value="2"/>
</dbReference>